<reference evidence="4" key="1">
    <citation type="journal article" date="2017" name="bioRxiv">
        <title>Comparative analysis of the genomes of Stylophora pistillata and Acropora digitifera provides evidence for extensive differences between species of corals.</title>
        <authorList>
            <person name="Voolstra C.R."/>
            <person name="Li Y."/>
            <person name="Liew Y.J."/>
            <person name="Baumgarten S."/>
            <person name="Zoccola D."/>
            <person name="Flot J.-F."/>
            <person name="Tambutte S."/>
            <person name="Allemand D."/>
            <person name="Aranda M."/>
        </authorList>
    </citation>
    <scope>NUCLEOTIDE SEQUENCE [LARGE SCALE GENOMIC DNA]</scope>
</reference>
<dbReference type="PANTHER" id="PTHR46888">
    <property type="entry name" value="ZINC KNUCKLE DOMAINCONTAINING PROTEIN-RELATED"/>
    <property type="match status" value="1"/>
</dbReference>
<dbReference type="AlphaFoldDB" id="A0A2B4SCK7"/>
<feature type="region of interest" description="Disordered" evidence="1">
    <location>
        <begin position="1"/>
        <end position="33"/>
    </location>
</feature>
<evidence type="ECO:0000313" key="3">
    <source>
        <dbReference type="EMBL" id="PFX28404.1"/>
    </source>
</evidence>
<dbReference type="PANTHER" id="PTHR46888:SF13">
    <property type="entry name" value="RIBONUCLEASE H"/>
    <property type="match status" value="1"/>
</dbReference>
<dbReference type="Gene3D" id="1.10.4020.10">
    <property type="entry name" value="DNA breaking-rejoining enzymes"/>
    <property type="match status" value="1"/>
</dbReference>
<proteinExistence type="predicted"/>
<evidence type="ECO:0000313" key="4">
    <source>
        <dbReference type="Proteomes" id="UP000225706"/>
    </source>
</evidence>
<evidence type="ECO:0000256" key="1">
    <source>
        <dbReference type="SAM" id="MobiDB-lite"/>
    </source>
</evidence>
<dbReference type="OrthoDB" id="5988270at2759"/>
<dbReference type="InterPro" id="IPR038269">
    <property type="entry name" value="SCAN_sf"/>
</dbReference>
<dbReference type="InterPro" id="IPR003309">
    <property type="entry name" value="SCAN_dom"/>
</dbReference>
<dbReference type="EMBL" id="LSMT01000084">
    <property type="protein sequence ID" value="PFX28404.1"/>
    <property type="molecule type" value="Genomic_DNA"/>
</dbReference>
<protein>
    <recommendedName>
        <fullName evidence="2">SCAN box domain-containing protein</fullName>
    </recommendedName>
</protein>
<organism evidence="3 4">
    <name type="scientific">Stylophora pistillata</name>
    <name type="common">Smooth cauliflower coral</name>
    <dbReference type="NCBI Taxonomy" id="50429"/>
    <lineage>
        <taxon>Eukaryota</taxon>
        <taxon>Metazoa</taxon>
        <taxon>Cnidaria</taxon>
        <taxon>Anthozoa</taxon>
        <taxon>Hexacorallia</taxon>
        <taxon>Scleractinia</taxon>
        <taxon>Astrocoeniina</taxon>
        <taxon>Pocilloporidae</taxon>
        <taxon>Stylophora</taxon>
    </lineage>
</organism>
<dbReference type="Pfam" id="PF02023">
    <property type="entry name" value="SCAN"/>
    <property type="match status" value="1"/>
</dbReference>
<comment type="caution">
    <text evidence="3">The sequence shown here is derived from an EMBL/GenBank/DDBJ whole genome shotgun (WGS) entry which is preliminary data.</text>
</comment>
<sequence length="183" mass="22315">MERKERLEREERQERPEREERQERLEKEKPAYQHEMEMKKEIYTQLSVEQAGSYDIVEDLILKGYELVPEAYRQKFKNYEKVSSQTYIEFSRSEEQLFDRWCHSQKVDKSHDKLRQLILVEEFKKCIHSDVRRLTNEQRVKTLEDAARLADEFSLSHKVNFMEKPRLLNSRPASFRITMKPEE</sequence>
<name>A0A2B4SCK7_STYPI</name>
<gene>
    <name evidence="3" type="ORF">AWC38_SpisGene6906</name>
</gene>
<keyword evidence="4" id="KW-1185">Reference proteome</keyword>
<accession>A0A2B4SCK7</accession>
<dbReference type="Proteomes" id="UP000225706">
    <property type="component" value="Unassembled WGS sequence"/>
</dbReference>
<feature type="domain" description="SCAN box" evidence="2">
    <location>
        <begin position="69"/>
        <end position="158"/>
    </location>
</feature>
<dbReference type="SUPFAM" id="SSF47353">
    <property type="entry name" value="Retrovirus capsid dimerization domain-like"/>
    <property type="match status" value="1"/>
</dbReference>
<evidence type="ECO:0000259" key="2">
    <source>
        <dbReference type="Pfam" id="PF02023"/>
    </source>
</evidence>